<evidence type="ECO:0000256" key="8">
    <source>
        <dbReference type="PROSITE-ProRule" id="PRU00607"/>
    </source>
</evidence>
<organism evidence="10">
    <name type="scientific">Cuerna arida</name>
    <dbReference type="NCBI Taxonomy" id="1464854"/>
    <lineage>
        <taxon>Eukaryota</taxon>
        <taxon>Metazoa</taxon>
        <taxon>Ecdysozoa</taxon>
        <taxon>Arthropoda</taxon>
        <taxon>Hexapoda</taxon>
        <taxon>Insecta</taxon>
        <taxon>Pterygota</taxon>
        <taxon>Neoptera</taxon>
        <taxon>Paraneoptera</taxon>
        <taxon>Hemiptera</taxon>
        <taxon>Auchenorrhyncha</taxon>
        <taxon>Membracoidea</taxon>
        <taxon>Cicadellidae</taxon>
        <taxon>Cicadellinae</taxon>
        <taxon>Proconiini</taxon>
        <taxon>Cuerna</taxon>
    </lineage>
</organism>
<dbReference type="GO" id="GO:0005576">
    <property type="term" value="C:extracellular region"/>
    <property type="evidence" value="ECO:0007669"/>
    <property type="project" value="UniProtKB-SubCell"/>
</dbReference>
<evidence type="ECO:0000256" key="5">
    <source>
        <dbReference type="ARBA" id="ARBA00022729"/>
    </source>
</evidence>
<dbReference type="InterPro" id="IPR029062">
    <property type="entry name" value="Class_I_gatase-like"/>
</dbReference>
<evidence type="ECO:0000256" key="7">
    <source>
        <dbReference type="PIRSR" id="PIRSR615527-1"/>
    </source>
</evidence>
<dbReference type="PROSITE" id="PS51275">
    <property type="entry name" value="PEPTIDASE_C26_GGH"/>
    <property type="match status" value="1"/>
</dbReference>
<feature type="non-terminal residue" evidence="10">
    <location>
        <position position="326"/>
    </location>
</feature>
<dbReference type="PANTHER" id="PTHR11315">
    <property type="entry name" value="PROTEASE FAMILY C26 GAMMA-GLUTAMYL HYDROLASE"/>
    <property type="match status" value="1"/>
</dbReference>
<keyword evidence="4" id="KW-0964">Secreted</keyword>
<gene>
    <name evidence="10" type="ORF">g.46673</name>
    <name evidence="11" type="ORF">g.46674</name>
</gene>
<evidence type="ECO:0000313" key="11">
    <source>
        <dbReference type="EMBL" id="JAS68479.1"/>
    </source>
</evidence>
<feature type="signal peptide" evidence="9">
    <location>
        <begin position="1"/>
        <end position="18"/>
    </location>
</feature>
<evidence type="ECO:0000256" key="3">
    <source>
        <dbReference type="ARBA" id="ARBA00012886"/>
    </source>
</evidence>
<evidence type="ECO:0000256" key="9">
    <source>
        <dbReference type="SAM" id="SignalP"/>
    </source>
</evidence>
<dbReference type="PROSITE" id="PS51273">
    <property type="entry name" value="GATASE_TYPE_1"/>
    <property type="match status" value="1"/>
</dbReference>
<dbReference type="Gene3D" id="3.40.50.880">
    <property type="match status" value="1"/>
</dbReference>
<keyword evidence="5 9" id="KW-0732">Signal</keyword>
<dbReference type="SUPFAM" id="SSF52317">
    <property type="entry name" value="Class I glutamine amidotransferase-like"/>
    <property type="match status" value="1"/>
</dbReference>
<evidence type="ECO:0000256" key="1">
    <source>
        <dbReference type="ARBA" id="ARBA00004239"/>
    </source>
</evidence>
<feature type="active site" description="Nucleophile" evidence="7 8">
    <location>
        <position position="126"/>
    </location>
</feature>
<sequence>MKFLVTLLVLHNIVAVLGSQKMPVVGILTQEIPPEAKMSGSYFPASYVNFVESGGARVVPVWIGQNESYYRNLMKFINGVLFPGGSSSLDYKSNPKGYAAAGNLIYNIAKEIEHKEQQPFPLWGTCLGMELLVVAANNGTNFLVKCSANNISLPLKFEKKRVNTNLYKTIEPDLLKKLKNDSITANFHHNCVLEKDIRKPNIWKTLTTSKDKSGVVFVSSIEALNNNFFGVQFHPEKNTYVWGPSFEQLDRSLAAIKFQQYLSNTFIEFARKNNHTFPNYETLQKLLIENYNPIINNNITGNQQQINFPLNIPTMLLRLLMYTKLI</sequence>
<dbReference type="InterPro" id="IPR011697">
    <property type="entry name" value="Peptidase_C26"/>
</dbReference>
<dbReference type="GO" id="GO:0005773">
    <property type="term" value="C:vacuole"/>
    <property type="evidence" value="ECO:0007669"/>
    <property type="project" value="TreeGrafter"/>
</dbReference>
<evidence type="ECO:0000256" key="6">
    <source>
        <dbReference type="ARBA" id="ARBA00022801"/>
    </source>
</evidence>
<comment type="similarity">
    <text evidence="2">Belongs to the peptidase C26 family.</text>
</comment>
<dbReference type="PANTHER" id="PTHR11315:SF0">
    <property type="entry name" value="FOLATE GAMMA-GLUTAMYL HYDROLASE"/>
    <property type="match status" value="1"/>
</dbReference>
<evidence type="ECO:0000256" key="2">
    <source>
        <dbReference type="ARBA" id="ARBA00011083"/>
    </source>
</evidence>
<comment type="subcellular location">
    <subcellularLocation>
        <location evidence="1">Secreted</location>
        <location evidence="1">Extracellular space</location>
    </subcellularLocation>
</comment>
<feature type="active site" description="Proton donor" evidence="7">
    <location>
        <position position="234"/>
    </location>
</feature>
<dbReference type="GO" id="GO:0046900">
    <property type="term" value="P:tetrahydrofolylpolyglutamate metabolic process"/>
    <property type="evidence" value="ECO:0007669"/>
    <property type="project" value="TreeGrafter"/>
</dbReference>
<protein>
    <recommendedName>
        <fullName evidence="3 8">folate gamma-glutamyl hydrolase</fullName>
        <ecNumber evidence="3 8">3.4.19.9</ecNumber>
    </recommendedName>
</protein>
<dbReference type="AlphaFoldDB" id="A0A1B6FDQ5"/>
<name>A0A1B6FDQ5_9HEMI</name>
<keyword evidence="6 8" id="KW-0378">Hydrolase</keyword>
<dbReference type="InterPro" id="IPR015527">
    <property type="entry name" value="Pept_C26_g-glut_hydrolase"/>
</dbReference>
<dbReference type="GO" id="GO:0034722">
    <property type="term" value="F:gamma-glutamyl-peptidase activity"/>
    <property type="evidence" value="ECO:0007669"/>
    <property type="project" value="UniProtKB-UniRule"/>
</dbReference>
<comment type="catalytic activity">
    <reaction evidence="8">
        <text>(6S)-5,6,7,8-tetrahydrofolyl-(gamma-L-Glu)(n) + (n-1) H2O = (6S)-5,6,7,8-tetrahydrofolate + (n-1) L-glutamate</text>
        <dbReference type="Rhea" id="RHEA:56784"/>
        <dbReference type="Rhea" id="RHEA-COMP:14738"/>
        <dbReference type="ChEBI" id="CHEBI:15377"/>
        <dbReference type="ChEBI" id="CHEBI:29985"/>
        <dbReference type="ChEBI" id="CHEBI:57453"/>
        <dbReference type="ChEBI" id="CHEBI:141005"/>
        <dbReference type="EC" id="3.4.19.9"/>
    </reaction>
</comment>
<evidence type="ECO:0000256" key="4">
    <source>
        <dbReference type="ARBA" id="ARBA00022525"/>
    </source>
</evidence>
<dbReference type="Pfam" id="PF07722">
    <property type="entry name" value="Peptidase_C26"/>
    <property type="match status" value="1"/>
</dbReference>
<dbReference type="EC" id="3.4.19.9" evidence="3 8"/>
<feature type="active site" evidence="8">
    <location>
        <position position="234"/>
    </location>
</feature>
<dbReference type="EMBL" id="GECZ01001290">
    <property type="protein sequence ID" value="JAS68479.1"/>
    <property type="molecule type" value="Transcribed_RNA"/>
</dbReference>
<accession>A0A1B6FDQ5</accession>
<proteinExistence type="inferred from homology"/>
<feature type="chain" id="PRO_5008582766" description="folate gamma-glutamyl hydrolase" evidence="9">
    <location>
        <begin position="19"/>
        <end position="326"/>
    </location>
</feature>
<evidence type="ECO:0000313" key="10">
    <source>
        <dbReference type="EMBL" id="JAS48330.1"/>
    </source>
</evidence>
<dbReference type="EMBL" id="GECZ01021439">
    <property type="protein sequence ID" value="JAS48330.1"/>
    <property type="molecule type" value="Transcribed_RNA"/>
</dbReference>
<reference evidence="10" key="1">
    <citation type="submission" date="2015-11" db="EMBL/GenBank/DDBJ databases">
        <title>De novo transcriptome assembly of four potential Pierce s Disease insect vectors from Arizona vineyards.</title>
        <authorList>
            <person name="Tassone E.E."/>
        </authorList>
    </citation>
    <scope>NUCLEOTIDE SEQUENCE</scope>
</reference>